<dbReference type="EMBL" id="JASBWR010000006">
    <property type="protein sequence ID" value="KAJ9112036.1"/>
    <property type="molecule type" value="Genomic_DNA"/>
</dbReference>
<gene>
    <name evidence="1" type="primary">CHO2</name>
    <name evidence="1" type="ORF">QFC19_000959</name>
</gene>
<sequence>MAVALQQQSKTNMGPKGITFSGNTFTVPETHDMVKTLFDPTVRKSYFELVILALLASNGLVFWLVKTNSTRIEIFIGLYLFWRLSYNFGIGYLLHQQSNYHKLVNWANKLNIFDEKNHSIASRLIKSEISAQMGPKYKISKYPVDFNTWLVFRKVVDLILMLDFTTFIGVVVTCAMDNDLQFLNTSQQEPWIVYSRLIVGAGLILFNLWVKVDAHNIIKDYAWYWGDFFFRQINNEDLIFDGVFEMFPHPMYSVGYAGYYGFALIAKSYRVLVVAVFGHFLQMIFLHYIENPHIDKLYGPSGNEADYQKITKIKDLKNFDNLKPLVGLYNFSWLRAADLLTLIMVTTYSVIIPAFASLIVGTAQFRGAKINIAHCMFALTVAIKVFESLSINIFLVLQSHYKLFTKRYLANDIPIEKSLSNWAIIYNGLISWTYASFVGLNFFHYITGMEYSKFYFYDWVYLRLFLGALLILTQVWINSSIIDLIGYFGWFYGDFFLPTSPQRSHLTKAGVYRYLNNPEQLFGVCGVMGLTLIAPSLENFVCCLLWVSNNFFRINFVEKVHMIKVYGEKEVFQDSGVTKTFKKQLIPDVILRRLSSNDEAPNFGRHRSTSHLVTGITDTLESFIKELRQSNAKLSRQNLLELSQNLYFDNSDYQITIDNLQKLDDRMPKYTTIGTPIEITWKCPENHSDKDWIGLYKVVQTTYSRSKTLISSSGRWTWVESTRGSYVFTGSKLFWEEGIYEFRFHLDGKHEVAYISEPFEIKAPKIEVPDTLLASKEFAEQLKLLVFDPVTDIKIPSIESPICDTVEKSHHLLETYRRLAKLISTSTGITISSNFLFNAGTEHELSVHQLSKKLINIKKVLEDLSPAAIDEKKRQ</sequence>
<evidence type="ECO:0000313" key="2">
    <source>
        <dbReference type="Proteomes" id="UP001241377"/>
    </source>
</evidence>
<dbReference type="Proteomes" id="UP001241377">
    <property type="component" value="Unassembled WGS sequence"/>
</dbReference>
<protein>
    <submittedName>
        <fullName evidence="1">Phosphatidylethanolamine N-methyltransferase</fullName>
    </submittedName>
</protein>
<keyword evidence="2" id="KW-1185">Reference proteome</keyword>
<reference evidence="1" key="1">
    <citation type="submission" date="2023-04" db="EMBL/GenBank/DDBJ databases">
        <title>Draft Genome sequencing of Naganishia species isolated from polar environments using Oxford Nanopore Technology.</title>
        <authorList>
            <person name="Leo P."/>
            <person name="Venkateswaran K."/>
        </authorList>
    </citation>
    <scope>NUCLEOTIDE SEQUENCE</scope>
    <source>
        <strain evidence="1">MNA-CCFEE 5261</strain>
    </source>
</reference>
<organism evidence="1 2">
    <name type="scientific">Naganishia cerealis</name>
    <dbReference type="NCBI Taxonomy" id="610337"/>
    <lineage>
        <taxon>Eukaryota</taxon>
        <taxon>Fungi</taxon>
        <taxon>Dikarya</taxon>
        <taxon>Basidiomycota</taxon>
        <taxon>Agaricomycotina</taxon>
        <taxon>Tremellomycetes</taxon>
        <taxon>Filobasidiales</taxon>
        <taxon>Filobasidiaceae</taxon>
        <taxon>Naganishia</taxon>
    </lineage>
</organism>
<name>A0ACC2WLQ6_9TREE</name>
<evidence type="ECO:0000313" key="1">
    <source>
        <dbReference type="EMBL" id="KAJ9112036.1"/>
    </source>
</evidence>
<comment type="caution">
    <text evidence="1">The sequence shown here is derived from an EMBL/GenBank/DDBJ whole genome shotgun (WGS) entry which is preliminary data.</text>
</comment>
<proteinExistence type="predicted"/>
<accession>A0ACC2WLQ6</accession>